<organism evidence="2 3">
    <name type="scientific">Porites lobata</name>
    <dbReference type="NCBI Taxonomy" id="104759"/>
    <lineage>
        <taxon>Eukaryota</taxon>
        <taxon>Metazoa</taxon>
        <taxon>Cnidaria</taxon>
        <taxon>Anthozoa</taxon>
        <taxon>Hexacorallia</taxon>
        <taxon>Scleractinia</taxon>
        <taxon>Fungiina</taxon>
        <taxon>Poritidae</taxon>
        <taxon>Porites</taxon>
    </lineage>
</organism>
<dbReference type="Proteomes" id="UP001159405">
    <property type="component" value="Unassembled WGS sequence"/>
</dbReference>
<gene>
    <name evidence="2" type="ORF">PLOB_00005097</name>
</gene>
<protein>
    <recommendedName>
        <fullName evidence="1">RGS domain-containing protein</fullName>
    </recommendedName>
</protein>
<dbReference type="InterPro" id="IPR044926">
    <property type="entry name" value="RGS_subdomain_2"/>
</dbReference>
<reference evidence="2 3" key="1">
    <citation type="submission" date="2022-05" db="EMBL/GenBank/DDBJ databases">
        <authorList>
            <consortium name="Genoscope - CEA"/>
            <person name="William W."/>
        </authorList>
    </citation>
    <scope>NUCLEOTIDE SEQUENCE [LARGE SCALE GENOMIC DNA]</scope>
</reference>
<evidence type="ECO:0000313" key="2">
    <source>
        <dbReference type="EMBL" id="CAH3161700.1"/>
    </source>
</evidence>
<dbReference type="InterPro" id="IPR016137">
    <property type="entry name" value="RGS"/>
</dbReference>
<dbReference type="InterPro" id="IPR036305">
    <property type="entry name" value="RGS_sf"/>
</dbReference>
<dbReference type="SUPFAM" id="SSF48097">
    <property type="entry name" value="Regulator of G-protein signaling, RGS"/>
    <property type="match status" value="1"/>
</dbReference>
<name>A0ABN8QDQ9_9CNID</name>
<accession>A0ABN8QDQ9</accession>
<dbReference type="EMBL" id="CALNXK010000121">
    <property type="protein sequence ID" value="CAH3161700.1"/>
    <property type="molecule type" value="Genomic_DNA"/>
</dbReference>
<dbReference type="Pfam" id="PF00615">
    <property type="entry name" value="RGS"/>
    <property type="match status" value="1"/>
</dbReference>
<proteinExistence type="predicted"/>
<dbReference type="PANTHER" id="PTHR10845">
    <property type="entry name" value="REGULATOR OF G PROTEIN SIGNALING"/>
    <property type="match status" value="1"/>
</dbReference>
<dbReference type="PROSITE" id="PS50132">
    <property type="entry name" value="RGS"/>
    <property type="match status" value="1"/>
</dbReference>
<sequence length="86" mass="10117">MADDLASFIESQKRKLEKERAEVLRAQESEVSIDHKTHQTIEEVMEEPDQTVYDHAQCHVYYVMYQDCYPRFLVSNAFKALLMSSD</sequence>
<evidence type="ECO:0000259" key="1">
    <source>
        <dbReference type="PROSITE" id="PS50132"/>
    </source>
</evidence>
<feature type="domain" description="RGS" evidence="1">
    <location>
        <begin position="33"/>
        <end position="82"/>
    </location>
</feature>
<comment type="caution">
    <text evidence="2">The sequence shown here is derived from an EMBL/GenBank/DDBJ whole genome shotgun (WGS) entry which is preliminary data.</text>
</comment>
<dbReference type="PANTHER" id="PTHR10845:SF192">
    <property type="entry name" value="DOUBLE HIT, ISOFORM B"/>
    <property type="match status" value="1"/>
</dbReference>
<dbReference type="Gene3D" id="1.10.167.10">
    <property type="entry name" value="Regulator of G-protein Signalling 4, domain 2"/>
    <property type="match status" value="1"/>
</dbReference>
<evidence type="ECO:0000313" key="3">
    <source>
        <dbReference type="Proteomes" id="UP001159405"/>
    </source>
</evidence>
<keyword evidence="3" id="KW-1185">Reference proteome</keyword>